<evidence type="ECO:0000313" key="2">
    <source>
        <dbReference type="Proteomes" id="UP000499080"/>
    </source>
</evidence>
<dbReference type="AlphaFoldDB" id="A0A4Y2G0S2"/>
<gene>
    <name evidence="1" type="ORF">AVEN_175601_1</name>
</gene>
<organism evidence="1 2">
    <name type="scientific">Araneus ventricosus</name>
    <name type="common">Orbweaver spider</name>
    <name type="synonym">Epeira ventricosa</name>
    <dbReference type="NCBI Taxonomy" id="182803"/>
    <lineage>
        <taxon>Eukaryota</taxon>
        <taxon>Metazoa</taxon>
        <taxon>Ecdysozoa</taxon>
        <taxon>Arthropoda</taxon>
        <taxon>Chelicerata</taxon>
        <taxon>Arachnida</taxon>
        <taxon>Araneae</taxon>
        <taxon>Araneomorphae</taxon>
        <taxon>Entelegynae</taxon>
        <taxon>Araneoidea</taxon>
        <taxon>Araneidae</taxon>
        <taxon>Araneus</taxon>
    </lineage>
</organism>
<evidence type="ECO:0000313" key="1">
    <source>
        <dbReference type="EMBL" id="GBM47422.1"/>
    </source>
</evidence>
<dbReference type="EMBL" id="BGPR01001179">
    <property type="protein sequence ID" value="GBM47422.1"/>
    <property type="molecule type" value="Genomic_DNA"/>
</dbReference>
<reference evidence="1 2" key="1">
    <citation type="journal article" date="2019" name="Sci. Rep.">
        <title>Orb-weaving spider Araneus ventricosus genome elucidates the spidroin gene catalogue.</title>
        <authorList>
            <person name="Kono N."/>
            <person name="Nakamura H."/>
            <person name="Ohtoshi R."/>
            <person name="Moran D.A.P."/>
            <person name="Shinohara A."/>
            <person name="Yoshida Y."/>
            <person name="Fujiwara M."/>
            <person name="Mori M."/>
            <person name="Tomita M."/>
            <person name="Arakawa K."/>
        </authorList>
    </citation>
    <scope>NUCLEOTIDE SEQUENCE [LARGE SCALE GENOMIC DNA]</scope>
</reference>
<sequence length="95" mass="11272">MHKNYRSLDPFFRICVVSYFGSRFRRCAMDIGIVVYSQLLLIPLRERYENKRCAPDEEKQTEDLLLFCRLKRWPFVAFVIDGNVSVSDPPIGIRR</sequence>
<proteinExistence type="predicted"/>
<accession>A0A4Y2G0S2</accession>
<dbReference type="Proteomes" id="UP000499080">
    <property type="component" value="Unassembled WGS sequence"/>
</dbReference>
<keyword evidence="2" id="KW-1185">Reference proteome</keyword>
<protein>
    <submittedName>
        <fullName evidence="1">Uncharacterized protein</fullName>
    </submittedName>
</protein>
<name>A0A4Y2G0S2_ARAVE</name>
<comment type="caution">
    <text evidence="1">The sequence shown here is derived from an EMBL/GenBank/DDBJ whole genome shotgun (WGS) entry which is preliminary data.</text>
</comment>